<dbReference type="PROSITE" id="PS50191">
    <property type="entry name" value="CRAL_TRIO"/>
    <property type="match status" value="1"/>
</dbReference>
<reference evidence="3" key="1">
    <citation type="submission" date="2025-08" db="UniProtKB">
        <authorList>
            <consortium name="RefSeq"/>
        </authorList>
    </citation>
    <scope>IDENTIFICATION</scope>
    <source>
        <tissue evidence="3">Whole larvae</tissue>
    </source>
</reference>
<evidence type="ECO:0000313" key="3">
    <source>
        <dbReference type="RefSeq" id="XP_026749819.2"/>
    </source>
</evidence>
<name>A0A6J1WAF6_GALME</name>
<proteinExistence type="predicted"/>
<dbReference type="SUPFAM" id="SSF52087">
    <property type="entry name" value="CRAL/TRIO domain"/>
    <property type="match status" value="1"/>
</dbReference>
<keyword evidence="2" id="KW-1185">Reference proteome</keyword>
<protein>
    <submittedName>
        <fullName evidence="3">Alpha-tocopherol transfer protein-like</fullName>
    </submittedName>
</protein>
<sequence>MYRFIQCVIQRRSVYIVKMQNENKCLIEVNPNAKQIIRVLFGLDQPGRLEEAITVLEEWIKKQDHFVKKDFSKDFLERLIIINKGLLERTKKKLDKICTLRTLMPEFFGAYNIKKDFNDVNLIVDAIMPKTTSDFYRIYFMKNNNCTSPSFLNYYRRLVFYLEYMLQYDYSVGIVIIVDYMDTNLLELIKTMSITELRQATVLFMEGYGLRVKGIHFLTPSKFIDGFVALWKQILSEKVANRLHVHKSLESLHDSIPKDLLPAEYGGKEKTLVEIHENIINTLSEKKFINYMESVMEARTDESRRAPDKFNEHHLGMPGSFRSLVVD</sequence>
<gene>
    <name evidence="3" type="primary">LOC113510565</name>
</gene>
<dbReference type="CDD" id="cd00170">
    <property type="entry name" value="SEC14"/>
    <property type="match status" value="1"/>
</dbReference>
<dbReference type="SUPFAM" id="SSF46938">
    <property type="entry name" value="CRAL/TRIO N-terminal domain"/>
    <property type="match status" value="1"/>
</dbReference>
<dbReference type="InParanoid" id="A0A6J1WAF6"/>
<dbReference type="Pfam" id="PF00650">
    <property type="entry name" value="CRAL_TRIO"/>
    <property type="match status" value="1"/>
</dbReference>
<dbReference type="RefSeq" id="XP_026749819.2">
    <property type="nucleotide sequence ID" value="XM_026894018.3"/>
</dbReference>
<accession>A0A6J1WAF6</accession>
<dbReference type="Gene3D" id="3.40.525.10">
    <property type="entry name" value="CRAL-TRIO lipid binding domain"/>
    <property type="match status" value="1"/>
</dbReference>
<dbReference type="Proteomes" id="UP001652740">
    <property type="component" value="Unplaced"/>
</dbReference>
<feature type="domain" description="CRAL-TRIO" evidence="1">
    <location>
        <begin position="154"/>
        <end position="273"/>
    </location>
</feature>
<dbReference type="AlphaFoldDB" id="A0A6J1WAF6"/>
<evidence type="ECO:0000313" key="2">
    <source>
        <dbReference type="Proteomes" id="UP001652740"/>
    </source>
</evidence>
<evidence type="ECO:0000259" key="1">
    <source>
        <dbReference type="PROSITE" id="PS50191"/>
    </source>
</evidence>
<dbReference type="PANTHER" id="PTHR10174:SF222">
    <property type="entry name" value="GH10083P-RELATED"/>
    <property type="match status" value="1"/>
</dbReference>
<dbReference type="InterPro" id="IPR001251">
    <property type="entry name" value="CRAL-TRIO_dom"/>
</dbReference>
<dbReference type="InterPro" id="IPR036273">
    <property type="entry name" value="CRAL/TRIO_N_dom_sf"/>
</dbReference>
<organism evidence="2 3">
    <name type="scientific">Galleria mellonella</name>
    <name type="common">Greater wax moth</name>
    <dbReference type="NCBI Taxonomy" id="7137"/>
    <lineage>
        <taxon>Eukaryota</taxon>
        <taxon>Metazoa</taxon>
        <taxon>Ecdysozoa</taxon>
        <taxon>Arthropoda</taxon>
        <taxon>Hexapoda</taxon>
        <taxon>Insecta</taxon>
        <taxon>Pterygota</taxon>
        <taxon>Neoptera</taxon>
        <taxon>Endopterygota</taxon>
        <taxon>Lepidoptera</taxon>
        <taxon>Glossata</taxon>
        <taxon>Ditrysia</taxon>
        <taxon>Pyraloidea</taxon>
        <taxon>Pyralidae</taxon>
        <taxon>Galleriinae</taxon>
        <taxon>Galleria</taxon>
    </lineage>
</organism>
<dbReference type="PRINTS" id="PR00180">
    <property type="entry name" value="CRETINALDHBP"/>
</dbReference>
<dbReference type="InterPro" id="IPR036865">
    <property type="entry name" value="CRAL-TRIO_dom_sf"/>
</dbReference>
<dbReference type="GeneID" id="113510565"/>
<dbReference type="GO" id="GO:1902936">
    <property type="term" value="F:phosphatidylinositol bisphosphate binding"/>
    <property type="evidence" value="ECO:0007669"/>
    <property type="project" value="TreeGrafter"/>
</dbReference>
<dbReference type="GO" id="GO:0016020">
    <property type="term" value="C:membrane"/>
    <property type="evidence" value="ECO:0007669"/>
    <property type="project" value="TreeGrafter"/>
</dbReference>
<dbReference type="KEGG" id="gmw:113510565"/>
<dbReference type="PANTHER" id="PTHR10174">
    <property type="entry name" value="ALPHA-TOCOPHEROL TRANSFER PROTEIN-RELATED"/>
    <property type="match status" value="1"/>
</dbReference>